<protein>
    <submittedName>
        <fullName evidence="2">Uncharacterized protein</fullName>
    </submittedName>
</protein>
<feature type="region of interest" description="Disordered" evidence="1">
    <location>
        <begin position="1"/>
        <end position="30"/>
    </location>
</feature>
<reference evidence="2" key="1">
    <citation type="submission" date="2023-03" db="EMBL/GenBank/DDBJ databases">
        <title>Massive genome expansion in bonnet fungi (Mycena s.s.) driven by repeated elements and novel gene families across ecological guilds.</title>
        <authorList>
            <consortium name="Lawrence Berkeley National Laboratory"/>
            <person name="Harder C.B."/>
            <person name="Miyauchi S."/>
            <person name="Viragh M."/>
            <person name="Kuo A."/>
            <person name="Thoen E."/>
            <person name="Andreopoulos B."/>
            <person name="Lu D."/>
            <person name="Skrede I."/>
            <person name="Drula E."/>
            <person name="Henrissat B."/>
            <person name="Morin E."/>
            <person name="Kohler A."/>
            <person name="Barry K."/>
            <person name="LaButti K."/>
            <person name="Morin E."/>
            <person name="Salamov A."/>
            <person name="Lipzen A."/>
            <person name="Mereny Z."/>
            <person name="Hegedus B."/>
            <person name="Baldrian P."/>
            <person name="Stursova M."/>
            <person name="Weitz H."/>
            <person name="Taylor A."/>
            <person name="Grigoriev I.V."/>
            <person name="Nagy L.G."/>
            <person name="Martin F."/>
            <person name="Kauserud H."/>
        </authorList>
    </citation>
    <scope>NUCLEOTIDE SEQUENCE</scope>
    <source>
        <strain evidence="2">CBHHK002</strain>
    </source>
</reference>
<evidence type="ECO:0000313" key="3">
    <source>
        <dbReference type="Proteomes" id="UP001218218"/>
    </source>
</evidence>
<evidence type="ECO:0000313" key="2">
    <source>
        <dbReference type="EMBL" id="KAJ7331507.1"/>
    </source>
</evidence>
<evidence type="ECO:0000256" key="1">
    <source>
        <dbReference type="SAM" id="MobiDB-lite"/>
    </source>
</evidence>
<proteinExistence type="predicted"/>
<accession>A0AAD6ZP47</accession>
<comment type="caution">
    <text evidence="2">The sequence shown here is derived from an EMBL/GenBank/DDBJ whole genome shotgun (WGS) entry which is preliminary data.</text>
</comment>
<keyword evidence="3" id="KW-1185">Reference proteome</keyword>
<gene>
    <name evidence="2" type="ORF">DFH08DRAFT_814817</name>
</gene>
<organism evidence="2 3">
    <name type="scientific">Mycena albidolilacea</name>
    <dbReference type="NCBI Taxonomy" id="1033008"/>
    <lineage>
        <taxon>Eukaryota</taxon>
        <taxon>Fungi</taxon>
        <taxon>Dikarya</taxon>
        <taxon>Basidiomycota</taxon>
        <taxon>Agaricomycotina</taxon>
        <taxon>Agaricomycetes</taxon>
        <taxon>Agaricomycetidae</taxon>
        <taxon>Agaricales</taxon>
        <taxon>Marasmiineae</taxon>
        <taxon>Mycenaceae</taxon>
        <taxon>Mycena</taxon>
    </lineage>
</organism>
<sequence length="123" mass="13438">MKGVPRGRERRTPTSGRAPKASAASEGRGVSGVAARCWGVRGVAGVLVWWWWWEEHSLGAAGRRIPAVPHMDLYLGISGSGRSHMRISLAIFYTAIPGSLGICWAADSKDSDGFRWHQLIRPD</sequence>
<feature type="compositionally biased region" description="Basic and acidic residues" evidence="1">
    <location>
        <begin position="1"/>
        <end position="12"/>
    </location>
</feature>
<dbReference type="EMBL" id="JARIHO010000035">
    <property type="protein sequence ID" value="KAJ7331507.1"/>
    <property type="molecule type" value="Genomic_DNA"/>
</dbReference>
<dbReference type="AlphaFoldDB" id="A0AAD6ZP47"/>
<name>A0AAD6ZP47_9AGAR</name>
<dbReference type="Proteomes" id="UP001218218">
    <property type="component" value="Unassembled WGS sequence"/>
</dbReference>